<accession>D3B7R3</accession>
<proteinExistence type="predicted"/>
<dbReference type="Proteomes" id="UP000001396">
    <property type="component" value="Unassembled WGS sequence"/>
</dbReference>
<protein>
    <recommendedName>
        <fullName evidence="4">START domain-containing protein</fullName>
    </recommendedName>
</protein>
<dbReference type="InParanoid" id="D3B7R3"/>
<comment type="caution">
    <text evidence="2">The sequence shown here is derived from an EMBL/GenBank/DDBJ whole genome shotgun (WGS) entry which is preliminary data.</text>
</comment>
<dbReference type="EMBL" id="ADBJ01000018">
    <property type="protein sequence ID" value="EFA82806.1"/>
    <property type="molecule type" value="Genomic_DNA"/>
</dbReference>
<dbReference type="SUPFAM" id="SSF55961">
    <property type="entry name" value="Bet v1-like"/>
    <property type="match status" value="1"/>
</dbReference>
<reference evidence="2 3" key="1">
    <citation type="journal article" date="2011" name="Genome Res.">
        <title>Phylogeny-wide analysis of social amoeba genomes highlights ancient origins for complex intercellular communication.</title>
        <authorList>
            <person name="Heidel A.J."/>
            <person name="Lawal H.M."/>
            <person name="Felder M."/>
            <person name="Schilde C."/>
            <person name="Helps N.R."/>
            <person name="Tunggal B."/>
            <person name="Rivero F."/>
            <person name="John U."/>
            <person name="Schleicher M."/>
            <person name="Eichinger L."/>
            <person name="Platzer M."/>
            <person name="Noegel A.A."/>
            <person name="Schaap P."/>
            <person name="Gloeckner G."/>
        </authorList>
    </citation>
    <scope>NUCLEOTIDE SEQUENCE [LARGE SCALE GENOMIC DNA]</scope>
    <source>
        <strain evidence="3">ATCC 26659 / Pp 5 / PN500</strain>
    </source>
</reference>
<gene>
    <name evidence="2" type="ORF">PPL_04501</name>
</gene>
<dbReference type="GeneID" id="31359988"/>
<organism evidence="2 3">
    <name type="scientific">Heterostelium pallidum (strain ATCC 26659 / Pp 5 / PN500)</name>
    <name type="common">Cellular slime mold</name>
    <name type="synonym">Polysphondylium pallidum</name>
    <dbReference type="NCBI Taxonomy" id="670386"/>
    <lineage>
        <taxon>Eukaryota</taxon>
        <taxon>Amoebozoa</taxon>
        <taxon>Evosea</taxon>
        <taxon>Eumycetozoa</taxon>
        <taxon>Dictyostelia</taxon>
        <taxon>Acytosteliales</taxon>
        <taxon>Acytosteliaceae</taxon>
        <taxon>Heterostelium</taxon>
    </lineage>
</organism>
<dbReference type="AlphaFoldDB" id="D3B7R3"/>
<keyword evidence="3" id="KW-1185">Reference proteome</keyword>
<feature type="compositionally biased region" description="Basic and acidic residues" evidence="1">
    <location>
        <begin position="272"/>
        <end position="281"/>
    </location>
</feature>
<dbReference type="InterPro" id="IPR023393">
    <property type="entry name" value="START-like_dom_sf"/>
</dbReference>
<feature type="region of interest" description="Disordered" evidence="1">
    <location>
        <begin position="272"/>
        <end position="322"/>
    </location>
</feature>
<sequence length="322" mass="36700">MSVRPPATPAAHNSLSTTVFPCSPALGNQYVADWECRFQWDKFLGEVNIIHHYVTNDKNKASRYAIPYSPDYDCVLLRMTTNKRIWLKPRDSILLQVSGPHPTRPRSMITVCSTVLFGGCPPIPDIIRSSCSMLAWLFEPINDGQESKFTHIYYIYTIETERDCKEAITTDRVGSFKVATSIVGVELQSVVALLFIVGNVDWLNWPVHYKVCWSGSTQETIYFNNKLFDASKRLGTIHIESQQSEQVEDGDQQFVAIERVCALRPDESDKQDTWKRFEKVGHQSGFRSSSSTRTHQSDDDGSRSSMGSIHSHHKIRRQGRHR</sequence>
<evidence type="ECO:0000313" key="3">
    <source>
        <dbReference type="Proteomes" id="UP000001396"/>
    </source>
</evidence>
<feature type="compositionally biased region" description="Basic residues" evidence="1">
    <location>
        <begin position="310"/>
        <end position="322"/>
    </location>
</feature>
<evidence type="ECO:0000313" key="2">
    <source>
        <dbReference type="EMBL" id="EFA82806.1"/>
    </source>
</evidence>
<evidence type="ECO:0000256" key="1">
    <source>
        <dbReference type="SAM" id="MobiDB-lite"/>
    </source>
</evidence>
<dbReference type="RefSeq" id="XP_020434923.1">
    <property type="nucleotide sequence ID" value="XM_020575403.1"/>
</dbReference>
<name>D3B7R3_HETP5</name>
<dbReference type="Gene3D" id="3.30.530.20">
    <property type="match status" value="1"/>
</dbReference>
<feature type="compositionally biased region" description="Polar residues" evidence="1">
    <location>
        <begin position="285"/>
        <end position="294"/>
    </location>
</feature>
<evidence type="ECO:0008006" key="4">
    <source>
        <dbReference type="Google" id="ProtNLM"/>
    </source>
</evidence>